<comment type="caution">
    <text evidence="1">The sequence shown here is derived from an EMBL/GenBank/DDBJ whole genome shotgun (WGS) entry which is preliminary data.</text>
</comment>
<dbReference type="AlphaFoldDB" id="A0AAD6SJE9"/>
<keyword evidence="2" id="KW-1185">Reference proteome</keyword>
<gene>
    <name evidence="1" type="ORF">C8F04DRAFT_60979</name>
</gene>
<evidence type="ECO:0000313" key="2">
    <source>
        <dbReference type="Proteomes" id="UP001218188"/>
    </source>
</evidence>
<proteinExistence type="predicted"/>
<accession>A0AAD6SJE9</accession>
<evidence type="ECO:0000313" key="1">
    <source>
        <dbReference type="EMBL" id="KAJ7028663.1"/>
    </source>
</evidence>
<dbReference type="Proteomes" id="UP001218188">
    <property type="component" value="Unassembled WGS sequence"/>
</dbReference>
<sequence length="182" mass="20285">MGRGLRFIGRIEPTMTPKSMLHSNLRILRKGRRRTCPRARRGRTFEPLQSIISELFRQVSTSCSFGANDRFPARTRAVSAFSSSSSCLSACSVVLWFGAGSKPLSSPCVRDVCVVGIVGPVFQEEVQWRRRRDGCRKEAGMWRCCRINADFGDIASFFLPPTGTCSQPAAGVHRSSNRRQIL</sequence>
<reference evidence="1" key="1">
    <citation type="submission" date="2023-03" db="EMBL/GenBank/DDBJ databases">
        <title>Massive genome expansion in bonnet fungi (Mycena s.s.) driven by repeated elements and novel gene families across ecological guilds.</title>
        <authorList>
            <consortium name="Lawrence Berkeley National Laboratory"/>
            <person name="Harder C.B."/>
            <person name="Miyauchi S."/>
            <person name="Viragh M."/>
            <person name="Kuo A."/>
            <person name="Thoen E."/>
            <person name="Andreopoulos B."/>
            <person name="Lu D."/>
            <person name="Skrede I."/>
            <person name="Drula E."/>
            <person name="Henrissat B."/>
            <person name="Morin E."/>
            <person name="Kohler A."/>
            <person name="Barry K."/>
            <person name="LaButti K."/>
            <person name="Morin E."/>
            <person name="Salamov A."/>
            <person name="Lipzen A."/>
            <person name="Mereny Z."/>
            <person name="Hegedus B."/>
            <person name="Baldrian P."/>
            <person name="Stursova M."/>
            <person name="Weitz H."/>
            <person name="Taylor A."/>
            <person name="Grigoriev I.V."/>
            <person name="Nagy L.G."/>
            <person name="Martin F."/>
            <person name="Kauserud H."/>
        </authorList>
    </citation>
    <scope>NUCLEOTIDE SEQUENCE</scope>
    <source>
        <strain evidence="1">CBHHK200</strain>
    </source>
</reference>
<organism evidence="1 2">
    <name type="scientific">Mycena alexandri</name>
    <dbReference type="NCBI Taxonomy" id="1745969"/>
    <lineage>
        <taxon>Eukaryota</taxon>
        <taxon>Fungi</taxon>
        <taxon>Dikarya</taxon>
        <taxon>Basidiomycota</taxon>
        <taxon>Agaricomycotina</taxon>
        <taxon>Agaricomycetes</taxon>
        <taxon>Agaricomycetidae</taxon>
        <taxon>Agaricales</taxon>
        <taxon>Marasmiineae</taxon>
        <taxon>Mycenaceae</taxon>
        <taxon>Mycena</taxon>
    </lineage>
</organism>
<dbReference type="EMBL" id="JARJCM010000110">
    <property type="protein sequence ID" value="KAJ7028663.1"/>
    <property type="molecule type" value="Genomic_DNA"/>
</dbReference>
<name>A0AAD6SJE9_9AGAR</name>
<protein>
    <submittedName>
        <fullName evidence="1">Uncharacterized protein</fullName>
    </submittedName>
</protein>